<feature type="compositionally biased region" description="Low complexity" evidence="3">
    <location>
        <begin position="67"/>
        <end position="76"/>
    </location>
</feature>
<feature type="compositionally biased region" description="Basic and acidic residues" evidence="3">
    <location>
        <begin position="77"/>
        <end position="87"/>
    </location>
</feature>
<dbReference type="PANTHER" id="PTHR44858:SF1">
    <property type="entry name" value="UDP-N-ACETYLGLUCOSAMINE--PEPTIDE N-ACETYLGLUCOSAMINYLTRANSFERASE SPINDLY-RELATED"/>
    <property type="match status" value="1"/>
</dbReference>
<dbReference type="InterPro" id="IPR011990">
    <property type="entry name" value="TPR-like_helical_dom_sf"/>
</dbReference>
<gene>
    <name evidence="5" type="ORF">MEDL_50796</name>
</gene>
<reference evidence="5" key="1">
    <citation type="submission" date="2021-03" db="EMBL/GenBank/DDBJ databases">
        <authorList>
            <person name="Bekaert M."/>
        </authorList>
    </citation>
    <scope>NUCLEOTIDE SEQUENCE</scope>
</reference>
<protein>
    <submittedName>
        <fullName evidence="5">Uncharacterized protein</fullName>
    </submittedName>
</protein>
<dbReference type="OrthoDB" id="1658288at2759"/>
<evidence type="ECO:0000256" key="4">
    <source>
        <dbReference type="SAM" id="SignalP"/>
    </source>
</evidence>
<feature type="compositionally biased region" description="Polar residues" evidence="3">
    <location>
        <begin position="194"/>
        <end position="203"/>
    </location>
</feature>
<feature type="chain" id="PRO_5035924576" evidence="4">
    <location>
        <begin position="27"/>
        <end position="576"/>
    </location>
</feature>
<dbReference type="Proteomes" id="UP000683360">
    <property type="component" value="Unassembled WGS sequence"/>
</dbReference>
<keyword evidence="2" id="KW-0802">TPR repeat</keyword>
<evidence type="ECO:0000256" key="2">
    <source>
        <dbReference type="ARBA" id="ARBA00022803"/>
    </source>
</evidence>
<dbReference type="EMBL" id="CAJPWZ010002427">
    <property type="protein sequence ID" value="CAG2238382.1"/>
    <property type="molecule type" value="Genomic_DNA"/>
</dbReference>
<dbReference type="Gene3D" id="1.25.40.10">
    <property type="entry name" value="Tetratricopeptide repeat domain"/>
    <property type="match status" value="2"/>
</dbReference>
<feature type="compositionally biased region" description="Acidic residues" evidence="3">
    <location>
        <begin position="206"/>
        <end position="222"/>
    </location>
</feature>
<comment type="caution">
    <text evidence="5">The sequence shown here is derived from an EMBL/GenBank/DDBJ whole genome shotgun (WGS) entry which is preliminary data.</text>
</comment>
<feature type="compositionally biased region" description="Basic and acidic residues" evidence="3">
    <location>
        <begin position="53"/>
        <end position="66"/>
    </location>
</feature>
<evidence type="ECO:0000313" key="5">
    <source>
        <dbReference type="EMBL" id="CAG2238382.1"/>
    </source>
</evidence>
<proteinExistence type="predicted"/>
<dbReference type="SUPFAM" id="SSF48452">
    <property type="entry name" value="TPR-like"/>
    <property type="match status" value="1"/>
</dbReference>
<organism evidence="5 6">
    <name type="scientific">Mytilus edulis</name>
    <name type="common">Blue mussel</name>
    <dbReference type="NCBI Taxonomy" id="6550"/>
    <lineage>
        <taxon>Eukaryota</taxon>
        <taxon>Metazoa</taxon>
        <taxon>Spiralia</taxon>
        <taxon>Lophotrochozoa</taxon>
        <taxon>Mollusca</taxon>
        <taxon>Bivalvia</taxon>
        <taxon>Autobranchia</taxon>
        <taxon>Pteriomorphia</taxon>
        <taxon>Mytilida</taxon>
        <taxon>Mytiloidea</taxon>
        <taxon>Mytilidae</taxon>
        <taxon>Mytilinae</taxon>
        <taxon>Mytilus</taxon>
    </lineage>
</organism>
<feature type="signal peptide" evidence="4">
    <location>
        <begin position="1"/>
        <end position="26"/>
    </location>
</feature>
<evidence type="ECO:0000256" key="3">
    <source>
        <dbReference type="SAM" id="MobiDB-lite"/>
    </source>
</evidence>
<name>A0A8S3U445_MYTED</name>
<keyword evidence="6" id="KW-1185">Reference proteome</keyword>
<feature type="region of interest" description="Disordered" evidence="3">
    <location>
        <begin position="194"/>
        <end position="222"/>
    </location>
</feature>
<sequence>MSEKKPQILHLCMIVLFSVTTALVEGEPSLKDTRFPEDSVYHQYDDAIDVIDQDRTTSRSVDDDTRSSTSSVSSVRSAKDLLEEARRISRSGDPLYKQRDKRGSMSQREKKDHKRIKEVRLYDGITSTDEKSEEKVKDETAQFSQPSISVEGTKLSLKSDESRLYWTPAPPKLDVAPSKVKDILFPDYESKSLSMETRELSATQQEEMEDSSESEEEDMEVDIEQERYEEIYRRSRSDPCVFNADDDTLLVPQSYNIAVDEKKKKAPISMARLDEIEKFLRSTPTKLTRSRSMEKMHMTVEKDLRVSTKESITSALSESISVIEPLQENEENQELLAKGDSQLLALEDYSKCIKINPMRTDAILKHGLYYFKNECYPDFESVLKLRKDVACAHVNLGLIFMNHYENYHRHASELSTDSSLGQMPTQQAVVQNLGKLGDPWPKEAAEAHFLIGMCNIELKDIYQSTRGFLKLLDSMLTILMMNDLDEGVKVFTTCMDNNQFFLDGIIARGNVYMDYGTKAGIQFAKHMNITLSLKPDDPLVLKRRADVRWETWQSKQAIQDYRYAIEIQSRMEESKT</sequence>
<accession>A0A8S3U445</accession>
<dbReference type="InterPro" id="IPR050498">
    <property type="entry name" value="Ycf3"/>
</dbReference>
<feature type="compositionally biased region" description="Basic and acidic residues" evidence="3">
    <location>
        <begin position="96"/>
        <end position="110"/>
    </location>
</feature>
<keyword evidence="4" id="KW-0732">Signal</keyword>
<keyword evidence="1" id="KW-0677">Repeat</keyword>
<evidence type="ECO:0000313" key="6">
    <source>
        <dbReference type="Proteomes" id="UP000683360"/>
    </source>
</evidence>
<evidence type="ECO:0000256" key="1">
    <source>
        <dbReference type="ARBA" id="ARBA00022737"/>
    </source>
</evidence>
<dbReference type="AlphaFoldDB" id="A0A8S3U445"/>
<dbReference type="PANTHER" id="PTHR44858">
    <property type="entry name" value="TETRATRICOPEPTIDE REPEAT PROTEIN 6"/>
    <property type="match status" value="1"/>
</dbReference>
<feature type="region of interest" description="Disordered" evidence="3">
    <location>
        <begin position="53"/>
        <end position="117"/>
    </location>
</feature>